<evidence type="ECO:0000313" key="3">
    <source>
        <dbReference type="EMBL" id="MBB3186083.1"/>
    </source>
</evidence>
<sequence length="73" mass="8329">MYGLHGMGMGFGFGWIIGIAVLVLIVWAIMKVVNNCHQPRKDDDRSGLDILKQRYANGEISKEEYEEMKRVIS</sequence>
<comment type="caution">
    <text evidence="3">The sequence shown here is derived from an EMBL/GenBank/DDBJ whole genome shotgun (WGS) entry which is preliminary data.</text>
</comment>
<dbReference type="Proteomes" id="UP000544222">
    <property type="component" value="Unassembled WGS sequence"/>
</dbReference>
<evidence type="ECO:0000259" key="2">
    <source>
        <dbReference type="Pfam" id="PF09851"/>
    </source>
</evidence>
<dbReference type="RefSeq" id="WP_183412027.1">
    <property type="nucleotide sequence ID" value="NZ_JACHYB010000001.1"/>
</dbReference>
<evidence type="ECO:0000313" key="4">
    <source>
        <dbReference type="Proteomes" id="UP000544222"/>
    </source>
</evidence>
<gene>
    <name evidence="3" type="ORF">FHX64_000246</name>
</gene>
<keyword evidence="1" id="KW-0812">Transmembrane</keyword>
<feature type="domain" description="SHOCT" evidence="2">
    <location>
        <begin position="48"/>
        <end position="72"/>
    </location>
</feature>
<name>A0A7W5DP03_9PORP</name>
<feature type="transmembrane region" description="Helical" evidence="1">
    <location>
        <begin position="12"/>
        <end position="30"/>
    </location>
</feature>
<proteinExistence type="predicted"/>
<reference evidence="3 4" key="1">
    <citation type="submission" date="2020-08" db="EMBL/GenBank/DDBJ databases">
        <title>Genomic Encyclopedia of Type Strains, Phase IV (KMG-IV): sequencing the most valuable type-strain genomes for metagenomic binning, comparative biology and taxonomic classification.</title>
        <authorList>
            <person name="Goeker M."/>
        </authorList>
    </citation>
    <scope>NUCLEOTIDE SEQUENCE [LARGE SCALE GENOMIC DNA]</scope>
    <source>
        <strain evidence="3 4">DSM 27471</strain>
    </source>
</reference>
<dbReference type="Pfam" id="PF09851">
    <property type="entry name" value="SHOCT"/>
    <property type="match status" value="1"/>
</dbReference>
<organism evidence="3 4">
    <name type="scientific">Microbacter margulisiae</name>
    <dbReference type="NCBI Taxonomy" id="1350067"/>
    <lineage>
        <taxon>Bacteria</taxon>
        <taxon>Pseudomonadati</taxon>
        <taxon>Bacteroidota</taxon>
        <taxon>Bacteroidia</taxon>
        <taxon>Bacteroidales</taxon>
        <taxon>Porphyromonadaceae</taxon>
        <taxon>Microbacter</taxon>
    </lineage>
</organism>
<keyword evidence="4" id="KW-1185">Reference proteome</keyword>
<dbReference type="AlphaFoldDB" id="A0A7W5DP03"/>
<keyword evidence="1" id="KW-1133">Transmembrane helix</keyword>
<protein>
    <submittedName>
        <fullName evidence="3">Putative membrane protein</fullName>
    </submittedName>
</protein>
<dbReference type="InterPro" id="IPR018649">
    <property type="entry name" value="SHOCT"/>
</dbReference>
<dbReference type="EMBL" id="JACHYB010000001">
    <property type="protein sequence ID" value="MBB3186083.1"/>
    <property type="molecule type" value="Genomic_DNA"/>
</dbReference>
<keyword evidence="1" id="KW-0472">Membrane</keyword>
<accession>A0A7W5DP03</accession>
<evidence type="ECO:0000256" key="1">
    <source>
        <dbReference type="SAM" id="Phobius"/>
    </source>
</evidence>